<evidence type="ECO:0000256" key="7">
    <source>
        <dbReference type="SAM" id="Phobius"/>
    </source>
</evidence>
<feature type="domain" description="SRCR" evidence="8">
    <location>
        <begin position="67"/>
        <end position="168"/>
    </location>
</feature>
<evidence type="ECO:0000256" key="2">
    <source>
        <dbReference type="ARBA" id="ARBA00022737"/>
    </source>
</evidence>
<keyword evidence="7" id="KW-1133">Transmembrane helix</keyword>
<reference evidence="10 11" key="1">
    <citation type="journal article" date="2019" name="Sci. Data">
        <title>Hybrid genome assembly and annotation of Danionella translucida.</title>
        <authorList>
            <person name="Kadobianskyi M."/>
            <person name="Schulze L."/>
            <person name="Schuelke M."/>
            <person name="Judkewitz B."/>
        </authorList>
    </citation>
    <scope>NUCLEOTIDE SEQUENCE [LARGE SCALE GENOMIC DNA]</scope>
    <source>
        <strain evidence="10 11">Bolton</strain>
    </source>
</reference>
<evidence type="ECO:0000313" key="11">
    <source>
        <dbReference type="Proteomes" id="UP000316079"/>
    </source>
</evidence>
<dbReference type="STRING" id="623744.A0A553PZW7"/>
<comment type="caution">
    <text evidence="6">Lacks conserved residue(s) required for the propagation of feature annotation.</text>
</comment>
<feature type="transmembrane region" description="Helical" evidence="7">
    <location>
        <begin position="386"/>
        <end position="408"/>
    </location>
</feature>
<dbReference type="Gene3D" id="3.10.250.10">
    <property type="entry name" value="SRCR-like domain"/>
    <property type="match status" value="1"/>
</dbReference>
<feature type="disulfide bond" evidence="6">
    <location>
        <begin position="138"/>
        <end position="148"/>
    </location>
</feature>
<evidence type="ECO:0000256" key="4">
    <source>
        <dbReference type="ARBA" id="ARBA00023180"/>
    </source>
</evidence>
<protein>
    <recommendedName>
        <fullName evidence="12">SRCR domain-containing protein</fullName>
    </recommendedName>
</protein>
<evidence type="ECO:0000256" key="1">
    <source>
        <dbReference type="ARBA" id="ARBA00022729"/>
    </source>
</evidence>
<dbReference type="Gene3D" id="2.60.40.10">
    <property type="entry name" value="Immunoglobulins"/>
    <property type="match status" value="2"/>
</dbReference>
<dbReference type="Pfam" id="PF00530">
    <property type="entry name" value="SRCR"/>
    <property type="match status" value="1"/>
</dbReference>
<proteinExistence type="predicted"/>
<feature type="domain" description="Ig-like" evidence="9">
    <location>
        <begin position="174"/>
        <end position="271"/>
    </location>
</feature>
<comment type="caution">
    <text evidence="10">The sequence shown here is derived from an EMBL/GenBank/DDBJ whole genome shotgun (WGS) entry which is preliminary data.</text>
</comment>
<keyword evidence="5" id="KW-0393">Immunoglobulin domain</keyword>
<dbReference type="InterPro" id="IPR013783">
    <property type="entry name" value="Ig-like_fold"/>
</dbReference>
<keyword evidence="4" id="KW-0325">Glycoprotein</keyword>
<dbReference type="PROSITE" id="PS50835">
    <property type="entry name" value="IG_LIKE"/>
    <property type="match status" value="1"/>
</dbReference>
<dbReference type="PRINTS" id="PR00258">
    <property type="entry name" value="SPERACTRCPTR"/>
</dbReference>
<dbReference type="SMART" id="SM00409">
    <property type="entry name" value="IG"/>
    <property type="match status" value="2"/>
</dbReference>
<evidence type="ECO:0000256" key="5">
    <source>
        <dbReference type="ARBA" id="ARBA00023319"/>
    </source>
</evidence>
<keyword evidence="7" id="KW-0812">Transmembrane</keyword>
<dbReference type="FunFam" id="3.10.250.10:FF:000013">
    <property type="entry name" value="CD163 molecule like 1"/>
    <property type="match status" value="1"/>
</dbReference>
<dbReference type="AlphaFoldDB" id="A0A553PZW7"/>
<dbReference type="Proteomes" id="UP000316079">
    <property type="component" value="Unassembled WGS sequence"/>
</dbReference>
<evidence type="ECO:0000259" key="8">
    <source>
        <dbReference type="PROSITE" id="PS50287"/>
    </source>
</evidence>
<keyword evidence="3 6" id="KW-1015">Disulfide bond</keyword>
<sequence>MEEAADAPESPPAFVLLTLTETFSLEEPEAWPPVFHGKSTMSTILLGLVMLGLYFGVDVQAFDNRITRLVSDESVERCYGRVEVRQGNQWGTVCMFNWDLQDAAVLCRELDCGFALDIPSGARFTRASGEVLWSNVQCSGDEFALDLCERSLNEGFCTNSETAGVECTGRLSAPTLSIHSRYYAYSAGESVQFKCTAPYSQSTIDFHLFKHGVDTPLVTQRADPRQMTVDLTLTDLESSHQGSYSCVYRVHSKLGTTFSGNSPNSNSINITVVDIHTPQIWYNTSPEARPGWVTRGYSFNVSCSTLLQYPGGSFQLRLIQPNGTVRHSLPALTPSVTFTFSNAQASNEGYYCCLYKVQTGERTFISRESQPLPISIREVDPVISPMVISLLVSALTFVVATCAILIIAKVYCKRARKPTELERESRTCVDNTYIALTIK</sequence>
<dbReference type="PROSITE" id="PS50287">
    <property type="entry name" value="SRCR_2"/>
    <property type="match status" value="1"/>
</dbReference>
<dbReference type="FunFam" id="2.60.40.10:FF:001946">
    <property type="entry name" value="Antigen WC1.1"/>
    <property type="match status" value="1"/>
</dbReference>
<evidence type="ECO:0008006" key="12">
    <source>
        <dbReference type="Google" id="ProtNLM"/>
    </source>
</evidence>
<dbReference type="InterPro" id="IPR003599">
    <property type="entry name" value="Ig_sub"/>
</dbReference>
<dbReference type="Pfam" id="PF13895">
    <property type="entry name" value="Ig_2"/>
    <property type="match status" value="1"/>
</dbReference>
<keyword evidence="2" id="KW-0677">Repeat</keyword>
<name>A0A553PZW7_9TELE</name>
<dbReference type="InterPro" id="IPR036772">
    <property type="entry name" value="SRCR-like_dom_sf"/>
</dbReference>
<evidence type="ECO:0000313" key="10">
    <source>
        <dbReference type="EMBL" id="TRY83215.1"/>
    </source>
</evidence>
<evidence type="ECO:0000256" key="3">
    <source>
        <dbReference type="ARBA" id="ARBA00023157"/>
    </source>
</evidence>
<gene>
    <name evidence="10" type="ORF">DNTS_014150</name>
</gene>
<accession>A0A553PZW7</accession>
<dbReference type="OrthoDB" id="536948at2759"/>
<evidence type="ECO:0000259" key="9">
    <source>
        <dbReference type="PROSITE" id="PS50835"/>
    </source>
</evidence>
<dbReference type="InterPro" id="IPR036179">
    <property type="entry name" value="Ig-like_dom_sf"/>
</dbReference>
<dbReference type="SMART" id="SM00202">
    <property type="entry name" value="SR"/>
    <property type="match status" value="1"/>
</dbReference>
<organism evidence="10 11">
    <name type="scientific">Danionella cerebrum</name>
    <dbReference type="NCBI Taxonomy" id="2873325"/>
    <lineage>
        <taxon>Eukaryota</taxon>
        <taxon>Metazoa</taxon>
        <taxon>Chordata</taxon>
        <taxon>Craniata</taxon>
        <taxon>Vertebrata</taxon>
        <taxon>Euteleostomi</taxon>
        <taxon>Actinopterygii</taxon>
        <taxon>Neopterygii</taxon>
        <taxon>Teleostei</taxon>
        <taxon>Ostariophysi</taxon>
        <taxon>Cypriniformes</taxon>
        <taxon>Danionidae</taxon>
        <taxon>Danioninae</taxon>
        <taxon>Danionella</taxon>
    </lineage>
</organism>
<dbReference type="SUPFAM" id="SSF48726">
    <property type="entry name" value="Immunoglobulin"/>
    <property type="match status" value="2"/>
</dbReference>
<dbReference type="InterPro" id="IPR007110">
    <property type="entry name" value="Ig-like_dom"/>
</dbReference>
<dbReference type="EMBL" id="SRMA01026486">
    <property type="protein sequence ID" value="TRY83215.1"/>
    <property type="molecule type" value="Genomic_DNA"/>
</dbReference>
<dbReference type="InterPro" id="IPR001190">
    <property type="entry name" value="SRCR"/>
</dbReference>
<keyword evidence="7" id="KW-0472">Membrane</keyword>
<evidence type="ECO:0000256" key="6">
    <source>
        <dbReference type="PROSITE-ProRule" id="PRU00196"/>
    </source>
</evidence>
<dbReference type="PANTHER" id="PTHR19331">
    <property type="entry name" value="SCAVENGER RECEPTOR DOMAIN-CONTAINING"/>
    <property type="match status" value="1"/>
</dbReference>
<dbReference type="FunFam" id="2.60.40.10:FF:000033">
    <property type="entry name" value="Killer cell immunoglobulin-like receptor"/>
    <property type="match status" value="1"/>
</dbReference>
<keyword evidence="11" id="KW-1185">Reference proteome</keyword>
<dbReference type="SUPFAM" id="SSF56487">
    <property type="entry name" value="SRCR-like"/>
    <property type="match status" value="1"/>
</dbReference>
<keyword evidence="1" id="KW-0732">Signal</keyword>
<dbReference type="GO" id="GO:0016020">
    <property type="term" value="C:membrane"/>
    <property type="evidence" value="ECO:0007669"/>
    <property type="project" value="InterPro"/>
</dbReference>